<dbReference type="EMBL" id="JAAEEH010000025">
    <property type="protein sequence ID" value="NDL68010.1"/>
    <property type="molecule type" value="Genomic_DNA"/>
</dbReference>
<accession>A0A7X5HWL1</accession>
<dbReference type="AlphaFoldDB" id="A0A7X5HWL1"/>
<dbReference type="RefSeq" id="WP_162370735.1">
    <property type="nucleotide sequence ID" value="NZ_JAAEEH010000025.1"/>
</dbReference>
<keyword evidence="2" id="KW-1185">Reference proteome</keyword>
<proteinExistence type="predicted"/>
<comment type="caution">
    <text evidence="1">The sequence shown here is derived from an EMBL/GenBank/DDBJ whole genome shotgun (WGS) entry which is preliminary data.</text>
</comment>
<protein>
    <submittedName>
        <fullName evidence="1">Uncharacterized protein</fullName>
    </submittedName>
</protein>
<evidence type="ECO:0000313" key="2">
    <source>
        <dbReference type="Proteomes" id="UP000461585"/>
    </source>
</evidence>
<evidence type="ECO:0000313" key="1">
    <source>
        <dbReference type="EMBL" id="NDL68010.1"/>
    </source>
</evidence>
<gene>
    <name evidence="1" type="ORF">GXN74_09690</name>
</gene>
<sequence length="69" mass="7308">MFLFHLSPIFGGKRKDPPPWKGQGNYHVISASLGGMTFVTTPISYASAYSGDEHISAGITGMSFTVSGV</sequence>
<organism evidence="1 2">
    <name type="scientific">Anaerotalea alkaliphila</name>
    <dbReference type="NCBI Taxonomy" id="2662126"/>
    <lineage>
        <taxon>Bacteria</taxon>
        <taxon>Bacillati</taxon>
        <taxon>Bacillota</taxon>
        <taxon>Clostridia</taxon>
        <taxon>Eubacteriales</taxon>
        <taxon>Anaerotalea</taxon>
    </lineage>
</organism>
<reference evidence="1 2" key="1">
    <citation type="submission" date="2020-01" db="EMBL/GenBank/DDBJ databases">
        <title>Anaeroalcalibacter tamaniensis gen. nov., sp. nov., moderately halophilic strictly anaerobic fermenter bacterium from mud volcano of Taman peninsula.</title>
        <authorList>
            <person name="Frolova A."/>
            <person name="Merkel A.Y."/>
            <person name="Slobodkin A.I."/>
        </authorList>
    </citation>
    <scope>NUCLEOTIDE SEQUENCE [LARGE SCALE GENOMIC DNA]</scope>
    <source>
        <strain evidence="1 2">F-3ap</strain>
    </source>
</reference>
<dbReference type="Proteomes" id="UP000461585">
    <property type="component" value="Unassembled WGS sequence"/>
</dbReference>
<name>A0A7X5HWL1_9FIRM</name>